<comment type="catalytic activity">
    <reaction evidence="1">
        <text>glyoxal + H2O = glycolate + H(+)</text>
        <dbReference type="Rhea" id="RHEA:51672"/>
        <dbReference type="ChEBI" id="CHEBI:15377"/>
        <dbReference type="ChEBI" id="CHEBI:15378"/>
        <dbReference type="ChEBI" id="CHEBI:29805"/>
        <dbReference type="ChEBI" id="CHEBI:34779"/>
    </reaction>
</comment>
<dbReference type="CDD" id="cd03133">
    <property type="entry name" value="GATase1_ES1"/>
    <property type="match status" value="1"/>
</dbReference>
<dbReference type="EMBL" id="CP123759">
    <property type="protein sequence ID" value="WGO83261.1"/>
    <property type="molecule type" value="Genomic_DNA"/>
</dbReference>
<dbReference type="PANTHER" id="PTHR10224">
    <property type="entry name" value="ES1 PROTEIN HOMOLOG, MITOCHONDRIAL"/>
    <property type="match status" value="1"/>
</dbReference>
<keyword evidence="1 2" id="KW-0456">Lyase</keyword>
<reference evidence="2 3" key="1">
    <citation type="submission" date="2023-04" db="EMBL/GenBank/DDBJ databases">
        <title>Genome dynamics across the evolutionary transition to endosymbiosis.</title>
        <authorList>
            <person name="Siozios S."/>
            <person name="Nadal-Jimenez P."/>
            <person name="Azagi T."/>
            <person name="Sprong H."/>
            <person name="Frost C.L."/>
            <person name="Parratt S.R."/>
            <person name="Taylor G."/>
            <person name="Brettell L."/>
            <person name="Lew K.C."/>
            <person name="Croft L."/>
            <person name="King K.C."/>
            <person name="Brockhurst M.A."/>
            <person name="Hypsa V."/>
            <person name="Novakova E."/>
            <person name="Darby A.C."/>
            <person name="Hurst G.D.D."/>
        </authorList>
    </citation>
    <scope>NUCLEOTIDE SEQUENCE [LARGE SCALE GENOMIC DNA]</scope>
    <source>
        <strain evidence="3">aApi_AU</strain>
    </source>
</reference>
<dbReference type="GO" id="GO:0016829">
    <property type="term" value="F:lyase activity"/>
    <property type="evidence" value="ECO:0007669"/>
    <property type="project" value="UniProtKB-KW"/>
</dbReference>
<dbReference type="Gene3D" id="3.40.50.880">
    <property type="match status" value="1"/>
</dbReference>
<organism evidence="2 3">
    <name type="scientific">Arsenophonus apicola</name>
    <dbReference type="NCBI Taxonomy" id="2879119"/>
    <lineage>
        <taxon>Bacteria</taxon>
        <taxon>Pseudomonadati</taxon>
        <taxon>Pseudomonadota</taxon>
        <taxon>Gammaproteobacteria</taxon>
        <taxon>Enterobacterales</taxon>
        <taxon>Morganellaceae</taxon>
        <taxon>Arsenophonus</taxon>
    </lineage>
</organism>
<dbReference type="Proteomes" id="UP001231859">
    <property type="component" value="Chromosome"/>
</dbReference>
<name>A0ABY8P2R0_9GAMM</name>
<dbReference type="RefSeq" id="WP_280937910.1">
    <property type="nucleotide sequence ID" value="NZ_CP123759.1"/>
</dbReference>
<dbReference type="SUPFAM" id="SSF52317">
    <property type="entry name" value="Class I glutamine amidotransferase-like"/>
    <property type="match status" value="1"/>
</dbReference>
<dbReference type="PANTHER" id="PTHR10224:SF12">
    <property type="entry name" value="GLYOXALASE ELBB"/>
    <property type="match status" value="1"/>
</dbReference>
<dbReference type="NCBIfam" id="NF008747">
    <property type="entry name" value="PRK11780.1"/>
    <property type="match status" value="1"/>
</dbReference>
<gene>
    <name evidence="2" type="primary">elbB</name>
    <name evidence="2" type="ORF">QG404_13115</name>
</gene>
<comment type="similarity">
    <text evidence="1">Belongs to the peptidase C56 family.</text>
</comment>
<keyword evidence="3" id="KW-1185">Reference proteome</keyword>
<proteinExistence type="inferred from homology"/>
<protein>
    <recommendedName>
        <fullName evidence="1">Glyoxalase</fullName>
    </recommendedName>
</protein>
<sequence length="218" mass="23837">MKPIAVILSGCGVFDGSEIHESVLTMLSLSQNNVEMYFLAPDREQLDVINHINGKEKQEKRNIMVESSRISRGKIAPLASADANNFSAVIIPGGFGVAKNLSNFAIKGSECEIDKDLLTFCRKIHEQGKPMGLMCIAPVMLPKILNKTVKLTIGNDKKTIAQIEQMGGEHIICSFDDIVVDEDNKVITTPAYMSASSPNQAWQGINKLVKKVIEMASC</sequence>
<dbReference type="InterPro" id="IPR026041">
    <property type="entry name" value="ElbB"/>
</dbReference>
<comment type="function">
    <text evidence="1">Displays glyoxalase activity, catalyzing the conversion of glyoxal to glycolate.</text>
</comment>
<dbReference type="PIRSF" id="PIRSF006320">
    <property type="entry name" value="Elb2"/>
    <property type="match status" value="1"/>
</dbReference>
<dbReference type="InterPro" id="IPR029062">
    <property type="entry name" value="Class_I_gatase-like"/>
</dbReference>
<evidence type="ECO:0000256" key="1">
    <source>
        <dbReference type="PIRNR" id="PIRNR006320"/>
    </source>
</evidence>
<evidence type="ECO:0000313" key="3">
    <source>
        <dbReference type="Proteomes" id="UP001231859"/>
    </source>
</evidence>
<accession>A0ABY8P2R0</accession>
<evidence type="ECO:0000313" key="2">
    <source>
        <dbReference type="EMBL" id="WGO83261.1"/>
    </source>
</evidence>